<dbReference type="PANTHER" id="PTHR43201:SF32">
    <property type="entry name" value="2-SUCCINYLBENZOATE--COA LIGASE, CHLOROPLASTIC_PEROXISOMAL"/>
    <property type="match status" value="1"/>
</dbReference>
<protein>
    <recommendedName>
        <fullName evidence="9">3-methylmercaptopropionyl-CoA ligase</fullName>
        <ecNumber evidence="8">6.2.1.44</ecNumber>
    </recommendedName>
</protein>
<organism evidence="12 13">
    <name type="scientific">Roseovarius tolerans</name>
    <dbReference type="NCBI Taxonomy" id="74031"/>
    <lineage>
        <taxon>Bacteria</taxon>
        <taxon>Pseudomonadati</taxon>
        <taxon>Pseudomonadota</taxon>
        <taxon>Alphaproteobacteria</taxon>
        <taxon>Rhodobacterales</taxon>
        <taxon>Roseobacteraceae</taxon>
        <taxon>Roseovarius</taxon>
    </lineage>
</organism>
<dbReference type="Pfam" id="PF00501">
    <property type="entry name" value="AMP-binding"/>
    <property type="match status" value="1"/>
</dbReference>
<dbReference type="GO" id="GO:0006631">
    <property type="term" value="P:fatty acid metabolic process"/>
    <property type="evidence" value="ECO:0007669"/>
    <property type="project" value="TreeGrafter"/>
</dbReference>
<dbReference type="GO" id="GO:0031956">
    <property type="term" value="F:medium-chain fatty acid-CoA ligase activity"/>
    <property type="evidence" value="ECO:0007669"/>
    <property type="project" value="TreeGrafter"/>
</dbReference>
<dbReference type="PROSITE" id="PS00455">
    <property type="entry name" value="AMP_BINDING"/>
    <property type="match status" value="1"/>
</dbReference>
<dbReference type="GO" id="GO:0046872">
    <property type="term" value="F:metal ion binding"/>
    <property type="evidence" value="ECO:0007669"/>
    <property type="project" value="UniProtKB-KW"/>
</dbReference>
<dbReference type="EC" id="6.2.1.44" evidence="8"/>
<evidence type="ECO:0000256" key="7">
    <source>
        <dbReference type="ARBA" id="ARBA00051915"/>
    </source>
</evidence>
<dbReference type="InterPro" id="IPR000873">
    <property type="entry name" value="AMP-dep_synth/lig_dom"/>
</dbReference>
<dbReference type="Proteomes" id="UP000182160">
    <property type="component" value="Unassembled WGS sequence"/>
</dbReference>
<dbReference type="RefSeq" id="WP_074785290.1">
    <property type="nucleotide sequence ID" value="NZ_FOBO01000004.1"/>
</dbReference>
<dbReference type="InterPro" id="IPR042099">
    <property type="entry name" value="ANL_N_sf"/>
</dbReference>
<evidence type="ECO:0000259" key="10">
    <source>
        <dbReference type="Pfam" id="PF00501"/>
    </source>
</evidence>
<keyword evidence="4" id="KW-0436">Ligase</keyword>
<evidence type="ECO:0000256" key="6">
    <source>
        <dbReference type="ARBA" id="ARBA00022842"/>
    </source>
</evidence>
<dbReference type="InterPro" id="IPR045851">
    <property type="entry name" value="AMP-bd_C_sf"/>
</dbReference>
<dbReference type="SUPFAM" id="SSF56801">
    <property type="entry name" value="Acetyl-CoA synthetase-like"/>
    <property type="match status" value="1"/>
</dbReference>
<feature type="domain" description="AMP-binding enzyme C-terminal" evidence="11">
    <location>
        <begin position="407"/>
        <end position="480"/>
    </location>
</feature>
<evidence type="ECO:0000256" key="2">
    <source>
        <dbReference type="ARBA" id="ARBA00006432"/>
    </source>
</evidence>
<evidence type="ECO:0000256" key="9">
    <source>
        <dbReference type="ARBA" id="ARBA00067668"/>
    </source>
</evidence>
<evidence type="ECO:0000313" key="13">
    <source>
        <dbReference type="Proteomes" id="UP000182160"/>
    </source>
</evidence>
<evidence type="ECO:0000256" key="4">
    <source>
        <dbReference type="ARBA" id="ARBA00022598"/>
    </source>
</evidence>
<comment type="similarity">
    <text evidence="2">Belongs to the ATP-dependent AMP-binding enzyme family.</text>
</comment>
<dbReference type="InterPro" id="IPR020845">
    <property type="entry name" value="AMP-binding_CS"/>
</dbReference>
<name>A0A1H7XV50_9RHOB</name>
<reference evidence="12 13" key="1">
    <citation type="submission" date="2016-10" db="EMBL/GenBank/DDBJ databases">
        <authorList>
            <person name="de Groot N.N."/>
        </authorList>
    </citation>
    <scope>NUCLEOTIDE SEQUENCE [LARGE SCALE GENOMIC DNA]</scope>
    <source>
        <strain evidence="12 13">DSM 11457</strain>
    </source>
</reference>
<comment type="catalytic activity">
    <reaction evidence="7">
        <text>3-(methylsulfanyl)propanoate + ATP + CoA = 3-(methylsulfanyl)propanoyl-CoA + AMP + diphosphate</text>
        <dbReference type="Rhea" id="RHEA:43052"/>
        <dbReference type="ChEBI" id="CHEBI:30616"/>
        <dbReference type="ChEBI" id="CHEBI:33019"/>
        <dbReference type="ChEBI" id="CHEBI:49016"/>
        <dbReference type="ChEBI" id="CHEBI:57287"/>
        <dbReference type="ChEBI" id="CHEBI:82815"/>
        <dbReference type="ChEBI" id="CHEBI:456215"/>
        <dbReference type="EC" id="6.2.1.44"/>
    </reaction>
    <physiologicalReaction direction="left-to-right" evidence="7">
        <dbReference type="Rhea" id="RHEA:43053"/>
    </physiologicalReaction>
</comment>
<accession>A0A1H7XV50</accession>
<keyword evidence="6" id="KW-0460">Magnesium</keyword>
<sequence length="492" mass="52786">MNIGIWLERTAEAMPDRAALFLGRERVMDYAAFDLAAREVAGALVEQGVTPGDRVAILMGNAPEYLLALYGIWYAGAAAVPINAKLHAAEAAWIIKNAAARLTLADSTGQAALAAQGVTAQHLPRGTPLPRPTARAPDDLAWLFYTSGTTGRPKGVCITHRMLIAMSLSYLADVDEVSAGDATLYAAPMSHGAGLYAMVHVLRGARHVCPASGGFDAGEILDLAQHHDRLHMFAAPTMVKRLTAHARATGTPGTGLRSVVYAGGPMYLADIFEAVETFGPVFIQIYGQGECPMAITALPRHDVADRSHPDWRARLASVGRAQSMVEVRIADETGADVPPGEVGEILVRGDTVMPGYWQNAQASDAALRGGWLWTGDLGRMDAQGYVTLQDRSKDMIISGGSNIYPREVEEVLLTHPSVSEVAVVGAPDPEWGEIVVAFVVSDGPLDETALDTHCRAHIARFKRPKRYLAIESLPKNNYGKVLKTDLRARLDA</sequence>
<dbReference type="FunFam" id="3.30.300.30:FF:000008">
    <property type="entry name" value="2,3-dihydroxybenzoate-AMP ligase"/>
    <property type="match status" value="1"/>
</dbReference>
<dbReference type="InterPro" id="IPR025110">
    <property type="entry name" value="AMP-bd_C"/>
</dbReference>
<dbReference type="PANTHER" id="PTHR43201">
    <property type="entry name" value="ACYL-COA SYNTHETASE"/>
    <property type="match status" value="1"/>
</dbReference>
<dbReference type="EMBL" id="FOBO01000004">
    <property type="protein sequence ID" value="SEM36869.1"/>
    <property type="molecule type" value="Genomic_DNA"/>
</dbReference>
<evidence type="ECO:0000256" key="8">
    <source>
        <dbReference type="ARBA" id="ARBA00066616"/>
    </source>
</evidence>
<gene>
    <name evidence="12" type="ORF">SAMN04488077_104106</name>
</gene>
<evidence type="ECO:0000256" key="1">
    <source>
        <dbReference type="ARBA" id="ARBA00001946"/>
    </source>
</evidence>
<dbReference type="Gene3D" id="3.30.300.30">
    <property type="match status" value="1"/>
</dbReference>
<evidence type="ECO:0000256" key="5">
    <source>
        <dbReference type="ARBA" id="ARBA00022723"/>
    </source>
</evidence>
<evidence type="ECO:0000259" key="11">
    <source>
        <dbReference type="Pfam" id="PF13193"/>
    </source>
</evidence>
<dbReference type="AlphaFoldDB" id="A0A1H7XV50"/>
<dbReference type="Pfam" id="PF13193">
    <property type="entry name" value="AMP-binding_C"/>
    <property type="match status" value="1"/>
</dbReference>
<comment type="subunit">
    <text evidence="3">Homodimer.</text>
</comment>
<comment type="cofactor">
    <cofactor evidence="1">
        <name>Mg(2+)</name>
        <dbReference type="ChEBI" id="CHEBI:18420"/>
    </cofactor>
</comment>
<evidence type="ECO:0000313" key="12">
    <source>
        <dbReference type="EMBL" id="SEM36869.1"/>
    </source>
</evidence>
<proteinExistence type="inferred from homology"/>
<dbReference type="Gene3D" id="3.40.50.12780">
    <property type="entry name" value="N-terminal domain of ligase-like"/>
    <property type="match status" value="1"/>
</dbReference>
<keyword evidence="5" id="KW-0479">Metal-binding</keyword>
<feature type="domain" description="AMP-dependent synthetase/ligase" evidence="10">
    <location>
        <begin position="7"/>
        <end position="357"/>
    </location>
</feature>
<evidence type="ECO:0000256" key="3">
    <source>
        <dbReference type="ARBA" id="ARBA00011738"/>
    </source>
</evidence>